<dbReference type="InterPro" id="IPR014030">
    <property type="entry name" value="Ketoacyl_synth_N"/>
</dbReference>
<dbReference type="GO" id="GO:0031177">
    <property type="term" value="F:phosphopantetheine binding"/>
    <property type="evidence" value="ECO:0007669"/>
    <property type="project" value="InterPro"/>
</dbReference>
<evidence type="ECO:0000256" key="5">
    <source>
        <dbReference type="ARBA" id="ARBA00022737"/>
    </source>
</evidence>
<comment type="pathway">
    <text evidence="11">Antibiotic biosynthesis; erythromycin biosynthesis.</text>
</comment>
<dbReference type="SUPFAM" id="SSF47336">
    <property type="entry name" value="ACP-like"/>
    <property type="match status" value="1"/>
</dbReference>
<dbReference type="Pfam" id="PF16197">
    <property type="entry name" value="KAsynt_C_assoc"/>
    <property type="match status" value="1"/>
</dbReference>
<evidence type="ECO:0000256" key="8">
    <source>
        <dbReference type="ARBA" id="ARBA00023315"/>
    </source>
</evidence>
<feature type="domain" description="PKS/mFAS DH" evidence="18">
    <location>
        <begin position="923"/>
        <end position="1192"/>
    </location>
</feature>
<dbReference type="PROSITE" id="PS00606">
    <property type="entry name" value="KS3_1"/>
    <property type="match status" value="1"/>
</dbReference>
<dbReference type="Gene3D" id="3.30.70.3290">
    <property type="match status" value="1"/>
</dbReference>
<dbReference type="CDD" id="cd00833">
    <property type="entry name" value="PKS"/>
    <property type="match status" value="1"/>
</dbReference>
<evidence type="ECO:0000256" key="6">
    <source>
        <dbReference type="ARBA" id="ARBA00023194"/>
    </source>
</evidence>
<dbReference type="InterPro" id="IPR050091">
    <property type="entry name" value="PKS_NRPS_Biosynth_Enz"/>
</dbReference>
<evidence type="ECO:0000256" key="11">
    <source>
        <dbReference type="ARBA" id="ARBA00060622"/>
    </source>
</evidence>
<keyword evidence="3" id="KW-0597">Phosphoprotein</keyword>
<dbReference type="InterPro" id="IPR020807">
    <property type="entry name" value="PKS_DH"/>
</dbReference>
<dbReference type="InterPro" id="IPR013968">
    <property type="entry name" value="PKS_KR"/>
</dbReference>
<evidence type="ECO:0000259" key="17">
    <source>
        <dbReference type="PROSITE" id="PS52004"/>
    </source>
</evidence>
<dbReference type="Gene3D" id="3.40.50.720">
    <property type="entry name" value="NAD(P)-binding Rossmann-like Domain"/>
    <property type="match status" value="1"/>
</dbReference>
<evidence type="ECO:0000313" key="19">
    <source>
        <dbReference type="EMBL" id="RSM35685.1"/>
    </source>
</evidence>
<evidence type="ECO:0000256" key="1">
    <source>
        <dbReference type="ARBA" id="ARBA00001957"/>
    </source>
</evidence>
<keyword evidence="8" id="KW-0012">Acyltransferase</keyword>
<dbReference type="SUPFAM" id="SSF53901">
    <property type="entry name" value="Thiolase-like"/>
    <property type="match status" value="1"/>
</dbReference>
<dbReference type="InterPro" id="IPR015083">
    <property type="entry name" value="NorB/c/GfsB-D-like_docking"/>
</dbReference>
<dbReference type="CDD" id="cd08956">
    <property type="entry name" value="KR_3_FAS_SDR_x"/>
    <property type="match status" value="1"/>
</dbReference>
<reference evidence="19 20" key="1">
    <citation type="submission" date="2018-05" db="EMBL/GenBank/DDBJ databases">
        <title>Evolution of GPA BGCs.</title>
        <authorList>
            <person name="Waglechner N."/>
            <person name="Wright G.D."/>
        </authorList>
    </citation>
    <scope>NUCLEOTIDE SEQUENCE [LARGE SCALE GENOMIC DNA]</scope>
    <source>
        <strain evidence="19 20">DSM 5908</strain>
    </source>
</reference>
<evidence type="ECO:0000256" key="9">
    <source>
        <dbReference type="ARBA" id="ARBA00052442"/>
    </source>
</evidence>
<evidence type="ECO:0000256" key="7">
    <source>
        <dbReference type="ARBA" id="ARBA00023268"/>
    </source>
</evidence>
<dbReference type="GO" id="GO:0006633">
    <property type="term" value="P:fatty acid biosynthetic process"/>
    <property type="evidence" value="ECO:0007669"/>
    <property type="project" value="InterPro"/>
</dbReference>
<comment type="subunit">
    <text evidence="12">Homodimer. Erythronolide synthase is composed of EryAI, EryAII and EryAIII multimodular (2 modules) polypeptides each coding for a functional synthase subunit which participates in 2 of the six FAS-like elongation steps required for formation of the polyketide. Module 1, 2, 3, 4, 5, and 6 participating in biosynthesis steps 1, 2, 3, 4, 5, and 6, respectively.</text>
</comment>
<name>A0A428VXY4_AMYBA</name>
<dbReference type="SUPFAM" id="SSF55048">
    <property type="entry name" value="Probable ACP-binding domain of malonyl-CoA ACP transacylase"/>
    <property type="match status" value="1"/>
</dbReference>
<sequence length="1822" mass="188756">MTNSESQYIEALRSSLKENERLRRQNEELLAASADEPIAVVGIGCRYPGGVGTPEEFWSVLAEGRDVIAGFPADRGWDLAALGAGASATDGGGFLDGLGEFDAGFFRISPREAVTMDPQQRVLLETTWEAIERAGLDPATLKDSRTGVFVGTTGQDYANLVIAGRADQRVLASTGTAASVLSGRLSYALGLAGPALTVDTACSSSLVALHLAATALRNDECSLALAGGVTALCTPNPFIEFTQQGGLSADGRCKAYAETADGTGWSEGAGVLVLERLSDARRHGHPVLALLRGSAINSDGASNGLTAPNGPAQQRVIRQALAASGLSTSDVDVVEGHGTGTTLGDPIEAQAVLATYGQDRETPLWLGSVKSNFGHTQAAAGVAGVIKVVLAMRENLLPRSLHAEQPSSHVDWSTGSVALLTEATPWPRTGKPRRAGVSSFGMSGTNAHLIVEEAPPAPAEPEPAAAGEPVAVPWLLSGRTDAALRDQAAALEHASATREADPADVAFSLATTRTTLDCRAVVVGTTPDELLAGVRSVREGTAAAGVVLGRPGSGGGRGVVFVFPGQGSQWAGMGAELLTQSPVFARRIAECEAALRPFTEFSVTEVLRGGPAALDRVEVVQPVLWAVLVSLAEVWRAHGVQPAAVVGHSQGEIAAACVAGALSLEDGARVVALRSKAIAEHLAGYGGMVSVTASEADVEARLDRWSGRVSVAAVNGPGSVVVSGDVDALEEFVAACAEDGLRAKTVPVDYASHSVHVEKIHQELLSTLAVVSPRTPEIPFLSTLTGRWVEPGTLDAAYWYGNLRHPVRLEPAVRELLTHGNDVFVEVSPHPVLAMSIQDTIEAAGADAGVLGTLRRDDGGRTRLLTSLAEAHVRGVPVDWAACCATGRRIDLPTYAFQRQRYWIEPGDRIADAADLGLSPAAHPLLGAGLELAGSGGTVLTGRLSAATRPWLAEHRVLGTITVPDAVFLEWAGQAGDRAGCGTVTHLTVTRPLVLAEDEAVQVQVTLGAPGEDGTRPVTVHSRPGDGEDWREHATGTLAAHRPLPGAPAEWPPAQATELDVEELYQALDRSGLQHGPGFAALTAAWRTGTGLCAELTLPAESAKVTGYALHPALTQAAAALGLAGLAPADGPVLPARWQGVSVYAEGATALRLHVTPAGPDAVSLLALDATGAPVASVDSVSWQAFPAEWFAPAGHGHRDALFTVDWVEPALPGGAPDTEGWVVLGDEPLGGIPARAGGVAGLDREQPPAVVLLPIGCETTDGGLAASARHAVSRALREVRAWLAAGYPDGSRLVLLTRGAIGTRPGEPLDGLAGAGIWGLLRSAQTENPGQFTLIDTDGEPGPGVLAAALRSGEPQLAVREGVVRVPRLARPEAAGRPGWTWSGTGTVLITGGTGTLGGALARHLVTEHGVRHLLLTSRRGPDAPGAEQTRVELAGLGAEVTVAACDAADRDQLAALLAAIPAEHPLRGVVHLAGVLDDGVLTGLTEDRLAAVLRPKVAAAVNLHELTRDVELDAFLLFSGFAGILGNGGQAAYAAANTFLDALAQHRRALGLPGTALAWSLWEQRSGMTGALDEADLARLRREGIVPIGTETGMDLLDAAAGLAGPLLVPAPLNLRTMAGRAVPPLLRDLVPAGRRAAGNAVGASDGPGLARRLAGLSAGEQDNLLVDLVCRGTAAVLGHGADEKIDRNRGFLELGMTSLTGVELRNRLTTETGLRLPTSMIFDFTTPAVLAAHLRAELGLDGEGPAILADLDHLEATLFTSEFDRETRARLLKRLAALQWRLEDGFTDVPEADPDDAGSLDAATDAEMFALINSELGLD</sequence>
<keyword evidence="6" id="KW-0045">Antibiotic biosynthesis</keyword>
<comment type="function">
    <text evidence="10">Involved in the biosynthesis of antibiotic erythromycin via the biosynthesis of its aglycone precursor, 6-deoxyerythronolide B (6-dEB).</text>
</comment>
<evidence type="ECO:0000256" key="10">
    <source>
        <dbReference type="ARBA" id="ARBA00060158"/>
    </source>
</evidence>
<proteinExistence type="predicted"/>
<evidence type="ECO:0000313" key="20">
    <source>
        <dbReference type="Proteomes" id="UP000286716"/>
    </source>
</evidence>
<dbReference type="Pfam" id="PF22953">
    <property type="entry name" value="SpnB_Rossmann"/>
    <property type="match status" value="1"/>
</dbReference>
<keyword evidence="7" id="KW-0511">Multifunctional enzyme</keyword>
<evidence type="ECO:0000256" key="15">
    <source>
        <dbReference type="SAM" id="MobiDB-lite"/>
    </source>
</evidence>
<dbReference type="Pfam" id="PF08990">
    <property type="entry name" value="Docking"/>
    <property type="match status" value="1"/>
</dbReference>
<evidence type="ECO:0000259" key="16">
    <source>
        <dbReference type="PROSITE" id="PS50075"/>
    </source>
</evidence>
<protein>
    <recommendedName>
        <fullName evidence="13">6-deoxyerythronolide-B synthase</fullName>
        <ecNumber evidence="13">2.3.1.94</ecNumber>
    </recommendedName>
</protein>
<dbReference type="InterPro" id="IPR016036">
    <property type="entry name" value="Malonyl_transacylase_ACP-bd"/>
</dbReference>
<organism evidence="19 20">
    <name type="scientific">Amycolatopsis balhimycina DSM 5908</name>
    <dbReference type="NCBI Taxonomy" id="1081091"/>
    <lineage>
        <taxon>Bacteria</taxon>
        <taxon>Bacillati</taxon>
        <taxon>Actinomycetota</taxon>
        <taxon>Actinomycetes</taxon>
        <taxon>Pseudonocardiales</taxon>
        <taxon>Pseudonocardiaceae</taxon>
        <taxon>Amycolatopsis</taxon>
    </lineage>
</organism>
<evidence type="ECO:0000256" key="13">
    <source>
        <dbReference type="ARBA" id="ARBA00066981"/>
    </source>
</evidence>
<dbReference type="SMART" id="SM00825">
    <property type="entry name" value="PKS_KS"/>
    <property type="match status" value="1"/>
</dbReference>
<dbReference type="InterPro" id="IPR016035">
    <property type="entry name" value="Acyl_Trfase/lysoPLipase"/>
</dbReference>
<evidence type="ECO:0000256" key="2">
    <source>
        <dbReference type="ARBA" id="ARBA00022450"/>
    </source>
</evidence>
<dbReference type="InterPro" id="IPR020841">
    <property type="entry name" value="PKS_Beta-ketoAc_synthase_dom"/>
</dbReference>
<evidence type="ECO:0000256" key="3">
    <source>
        <dbReference type="ARBA" id="ARBA00022553"/>
    </source>
</evidence>
<dbReference type="Pfam" id="PF00698">
    <property type="entry name" value="Acyl_transf_1"/>
    <property type="match status" value="1"/>
</dbReference>
<feature type="region of interest" description="C-terminal hotdog fold" evidence="14">
    <location>
        <begin position="1056"/>
        <end position="1192"/>
    </location>
</feature>
<dbReference type="InterPro" id="IPR014031">
    <property type="entry name" value="Ketoacyl_synth_C"/>
</dbReference>
<dbReference type="InterPro" id="IPR001227">
    <property type="entry name" value="Ac_transferase_dom_sf"/>
</dbReference>
<dbReference type="InterPro" id="IPR049551">
    <property type="entry name" value="PKS_DH_C"/>
</dbReference>
<dbReference type="InterPro" id="IPR057326">
    <property type="entry name" value="KR_dom"/>
</dbReference>
<dbReference type="FunFam" id="1.10.1200.10:FF:000007">
    <property type="entry name" value="Probable polyketide synthase pks17"/>
    <property type="match status" value="1"/>
</dbReference>
<comment type="catalytic activity">
    <reaction evidence="9">
        <text>6 (S)-methylmalonyl-CoA + propanoyl-CoA + 6 NADPH + 12 H(+) = 6-deoxyerythronolide B + 6 CO2 + 6 NADP(+) + 7 CoA + H2O</text>
        <dbReference type="Rhea" id="RHEA:23068"/>
        <dbReference type="ChEBI" id="CHEBI:15377"/>
        <dbReference type="ChEBI" id="CHEBI:15378"/>
        <dbReference type="ChEBI" id="CHEBI:16089"/>
        <dbReference type="ChEBI" id="CHEBI:16526"/>
        <dbReference type="ChEBI" id="CHEBI:57287"/>
        <dbReference type="ChEBI" id="CHEBI:57327"/>
        <dbReference type="ChEBI" id="CHEBI:57392"/>
        <dbReference type="ChEBI" id="CHEBI:57783"/>
        <dbReference type="ChEBI" id="CHEBI:58349"/>
        <dbReference type="EC" id="2.3.1.94"/>
    </reaction>
</comment>
<evidence type="ECO:0000256" key="14">
    <source>
        <dbReference type="PROSITE-ProRule" id="PRU01363"/>
    </source>
</evidence>
<dbReference type="Proteomes" id="UP000286716">
    <property type="component" value="Unassembled WGS sequence"/>
</dbReference>
<dbReference type="PANTHER" id="PTHR43775">
    <property type="entry name" value="FATTY ACID SYNTHASE"/>
    <property type="match status" value="1"/>
</dbReference>
<dbReference type="SMART" id="SM01294">
    <property type="entry name" value="PKS_PP_betabranch"/>
    <property type="match status" value="1"/>
</dbReference>
<feature type="domain" description="Ketosynthase family 3 (KS3)" evidence="17">
    <location>
        <begin position="35"/>
        <end position="453"/>
    </location>
</feature>
<dbReference type="SUPFAM" id="SSF51735">
    <property type="entry name" value="NAD(P)-binding Rossmann-fold domains"/>
    <property type="match status" value="2"/>
</dbReference>
<dbReference type="EMBL" id="QHHU01000100">
    <property type="protein sequence ID" value="RSM35685.1"/>
    <property type="molecule type" value="Genomic_DNA"/>
</dbReference>
<dbReference type="GO" id="GO:0047879">
    <property type="term" value="F:erythronolide synthase activity"/>
    <property type="evidence" value="ECO:0007669"/>
    <property type="project" value="UniProtKB-EC"/>
</dbReference>
<dbReference type="GO" id="GO:0004315">
    <property type="term" value="F:3-oxoacyl-[acyl-carrier-protein] synthase activity"/>
    <property type="evidence" value="ECO:0007669"/>
    <property type="project" value="InterPro"/>
</dbReference>
<keyword evidence="5" id="KW-0677">Repeat</keyword>
<evidence type="ECO:0000259" key="18">
    <source>
        <dbReference type="PROSITE" id="PS52019"/>
    </source>
</evidence>
<dbReference type="RefSeq" id="WP_020638041.1">
    <property type="nucleotide sequence ID" value="NZ_QHHU01000100.1"/>
</dbReference>
<feature type="domain" description="Carrier" evidence="16">
    <location>
        <begin position="1666"/>
        <end position="1741"/>
    </location>
</feature>
<dbReference type="SMART" id="SM00826">
    <property type="entry name" value="PKS_DH"/>
    <property type="match status" value="1"/>
</dbReference>
<dbReference type="Pfam" id="PF08659">
    <property type="entry name" value="KR"/>
    <property type="match status" value="1"/>
</dbReference>
<dbReference type="FunFam" id="3.40.47.10:FF:000019">
    <property type="entry name" value="Polyketide synthase type I"/>
    <property type="match status" value="1"/>
</dbReference>
<dbReference type="InterPro" id="IPR049552">
    <property type="entry name" value="PKS_DH_N"/>
</dbReference>
<dbReference type="OrthoDB" id="9778690at2"/>
<comment type="cofactor">
    <cofactor evidence="1">
        <name>pantetheine 4'-phosphate</name>
        <dbReference type="ChEBI" id="CHEBI:47942"/>
    </cofactor>
</comment>
<dbReference type="Gene3D" id="3.10.129.110">
    <property type="entry name" value="Polyketide synthase dehydratase"/>
    <property type="match status" value="1"/>
</dbReference>
<dbReference type="PANTHER" id="PTHR43775:SF51">
    <property type="entry name" value="INACTIVE PHENOLPHTHIOCEROL SYNTHESIS POLYKETIDE SYNTHASE TYPE I PKS1-RELATED"/>
    <property type="match status" value="1"/>
</dbReference>
<accession>A0A428VXY4</accession>
<keyword evidence="2" id="KW-0596">Phosphopantetheine</keyword>
<dbReference type="GO" id="GO:0033068">
    <property type="term" value="P:macrolide biosynthetic process"/>
    <property type="evidence" value="ECO:0007669"/>
    <property type="project" value="UniProtKB-ARBA"/>
</dbReference>
<dbReference type="InterPro" id="IPR055123">
    <property type="entry name" value="SpnB-like_Rossmann"/>
</dbReference>
<dbReference type="SUPFAM" id="SSF52151">
    <property type="entry name" value="FabD/lysophospholipase-like"/>
    <property type="match status" value="1"/>
</dbReference>
<evidence type="ECO:0000256" key="12">
    <source>
        <dbReference type="ARBA" id="ARBA00063272"/>
    </source>
</evidence>
<dbReference type="InterPro" id="IPR032821">
    <property type="entry name" value="PKS_assoc"/>
</dbReference>
<dbReference type="Gene3D" id="3.40.47.10">
    <property type="match status" value="1"/>
</dbReference>
<dbReference type="PROSITE" id="PS52004">
    <property type="entry name" value="KS3_2"/>
    <property type="match status" value="1"/>
</dbReference>
<dbReference type="Pfam" id="PF14765">
    <property type="entry name" value="PS-DH"/>
    <property type="match status" value="1"/>
</dbReference>
<dbReference type="InterPro" id="IPR049900">
    <property type="entry name" value="PKS_mFAS_DH"/>
</dbReference>
<feature type="region of interest" description="N-terminal hotdog fold" evidence="14">
    <location>
        <begin position="923"/>
        <end position="1045"/>
    </location>
</feature>
<dbReference type="Gene3D" id="3.40.366.10">
    <property type="entry name" value="Malonyl-Coenzyme A Acyl Carrier Protein, domain 2"/>
    <property type="match status" value="1"/>
</dbReference>
<dbReference type="SMART" id="SM00822">
    <property type="entry name" value="PKS_KR"/>
    <property type="match status" value="1"/>
</dbReference>
<dbReference type="InterPro" id="IPR016039">
    <property type="entry name" value="Thiolase-like"/>
</dbReference>
<gene>
    <name evidence="19" type="ORF">DMA12_43305</name>
</gene>
<dbReference type="GO" id="GO:0004312">
    <property type="term" value="F:fatty acid synthase activity"/>
    <property type="evidence" value="ECO:0007669"/>
    <property type="project" value="TreeGrafter"/>
</dbReference>
<dbReference type="FunFam" id="3.40.366.10:FF:000002">
    <property type="entry name" value="Probable polyketide synthase 2"/>
    <property type="match status" value="1"/>
</dbReference>
<dbReference type="PROSITE" id="PS50075">
    <property type="entry name" value="CARRIER"/>
    <property type="match status" value="1"/>
</dbReference>
<dbReference type="SMART" id="SM00823">
    <property type="entry name" value="PKS_PP"/>
    <property type="match status" value="1"/>
</dbReference>
<keyword evidence="4" id="KW-0808">Transferase</keyword>
<dbReference type="InterPro" id="IPR014043">
    <property type="entry name" value="Acyl_transferase_dom"/>
</dbReference>
<dbReference type="InterPro" id="IPR036291">
    <property type="entry name" value="NAD(P)-bd_dom_sf"/>
</dbReference>
<dbReference type="EC" id="2.3.1.94" evidence="13"/>
<dbReference type="Pfam" id="PF02801">
    <property type="entry name" value="Ketoacyl-synt_C"/>
    <property type="match status" value="1"/>
</dbReference>
<dbReference type="Gene3D" id="1.10.1200.10">
    <property type="entry name" value="ACP-like"/>
    <property type="match status" value="1"/>
</dbReference>
<keyword evidence="20" id="KW-1185">Reference proteome</keyword>
<dbReference type="Pfam" id="PF00109">
    <property type="entry name" value="ketoacyl-synt"/>
    <property type="match status" value="1"/>
</dbReference>
<dbReference type="InterPro" id="IPR009081">
    <property type="entry name" value="PP-bd_ACP"/>
</dbReference>
<dbReference type="PROSITE" id="PS52019">
    <property type="entry name" value="PKS_MFAS_DH"/>
    <property type="match status" value="1"/>
</dbReference>
<dbReference type="SMART" id="SM00827">
    <property type="entry name" value="PKS_AT"/>
    <property type="match status" value="1"/>
</dbReference>
<feature type="region of interest" description="Disordered" evidence="15">
    <location>
        <begin position="1009"/>
        <end position="1029"/>
    </location>
</feature>
<comment type="caution">
    <text evidence="14">Lacks conserved residue(s) required for the propagation of feature annotation.</text>
</comment>
<dbReference type="InterPro" id="IPR036736">
    <property type="entry name" value="ACP-like_sf"/>
</dbReference>
<dbReference type="InterPro" id="IPR018201">
    <property type="entry name" value="Ketoacyl_synth_AS"/>
</dbReference>
<dbReference type="Pfam" id="PF21089">
    <property type="entry name" value="PKS_DH_N"/>
    <property type="match status" value="1"/>
</dbReference>
<dbReference type="InterPro" id="IPR042104">
    <property type="entry name" value="PKS_dehydratase_sf"/>
</dbReference>
<dbReference type="InterPro" id="IPR020806">
    <property type="entry name" value="PKS_PP-bd"/>
</dbReference>
<dbReference type="Pfam" id="PF00550">
    <property type="entry name" value="PP-binding"/>
    <property type="match status" value="1"/>
</dbReference>
<evidence type="ECO:0000256" key="4">
    <source>
        <dbReference type="ARBA" id="ARBA00022679"/>
    </source>
</evidence>
<comment type="caution">
    <text evidence="19">The sequence shown here is derived from an EMBL/GenBank/DDBJ whole genome shotgun (WGS) entry which is preliminary data.</text>
</comment>